<dbReference type="EMBL" id="DS113351">
    <property type="protein sequence ID" value="EAY09758.1"/>
    <property type="molecule type" value="Genomic_DNA"/>
</dbReference>
<dbReference type="Pfam" id="PF05186">
    <property type="entry name" value="Dpy-30"/>
    <property type="match status" value="1"/>
</dbReference>
<dbReference type="InterPro" id="IPR011992">
    <property type="entry name" value="EF-hand-dom_pair"/>
</dbReference>
<dbReference type="GO" id="GO:0005509">
    <property type="term" value="F:calcium ion binding"/>
    <property type="evidence" value="ECO:0007669"/>
    <property type="project" value="InterPro"/>
</dbReference>
<name>A2EC81_TRIV3</name>
<feature type="domain" description="EF-hand" evidence="1">
    <location>
        <begin position="61"/>
        <end position="96"/>
    </location>
</feature>
<dbReference type="AlphaFoldDB" id="A2EC81"/>
<protein>
    <recommendedName>
        <fullName evidence="1">EF-hand domain-containing protein</fullName>
    </recommendedName>
</protein>
<dbReference type="KEGG" id="tva:4767681"/>
<dbReference type="CDD" id="cd22961">
    <property type="entry name" value="DD_TEX55-like"/>
    <property type="match status" value="1"/>
</dbReference>
<dbReference type="PROSITE" id="PS50222">
    <property type="entry name" value="EF_HAND_2"/>
    <property type="match status" value="1"/>
</dbReference>
<dbReference type="OrthoDB" id="10260455at2759"/>
<dbReference type="SUPFAM" id="SSF47391">
    <property type="entry name" value="Dimerization-anchoring domain of cAMP-dependent PK regulatory subunit"/>
    <property type="match status" value="1"/>
</dbReference>
<dbReference type="PANTHER" id="PTHR21847:SF1">
    <property type="entry name" value="EF-HAND CALCIUM-BINDING DOMAIN-CONTAINING PROTEIN 10"/>
    <property type="match status" value="1"/>
</dbReference>
<dbReference type="SUPFAM" id="SSF47473">
    <property type="entry name" value="EF-hand"/>
    <property type="match status" value="1"/>
</dbReference>
<dbReference type="InterPro" id="IPR007858">
    <property type="entry name" value="Dpy-30_motif"/>
</dbReference>
<organism evidence="2 3">
    <name type="scientific">Trichomonas vaginalis (strain ATCC PRA-98 / G3)</name>
    <dbReference type="NCBI Taxonomy" id="412133"/>
    <lineage>
        <taxon>Eukaryota</taxon>
        <taxon>Metamonada</taxon>
        <taxon>Parabasalia</taxon>
        <taxon>Trichomonadida</taxon>
        <taxon>Trichomonadidae</taxon>
        <taxon>Trichomonas</taxon>
    </lineage>
</organism>
<gene>
    <name evidence="2" type="ORF">TVAG_414090</name>
</gene>
<dbReference type="VEuPathDB" id="TrichDB:TVAG_414090"/>
<evidence type="ECO:0000313" key="2">
    <source>
        <dbReference type="EMBL" id="EAY09758.1"/>
    </source>
</evidence>
<dbReference type="InterPro" id="IPR002048">
    <property type="entry name" value="EF_hand_dom"/>
</dbReference>
<accession>A2EC81</accession>
<sequence length="130" mass="14573">MTHNEESARKYIEDNHLIQLSQALTTAVAHAKPDDPVEFLIKVIKQLKEARDNGGDVLVCFTNDDIRAMFTKLDPFNKGKVTLEQMQGALANFGTSRDVIPKVIGEEQGPFDLEQFTKIINEGVKQTLFP</sequence>
<evidence type="ECO:0000259" key="1">
    <source>
        <dbReference type="PROSITE" id="PS50222"/>
    </source>
</evidence>
<dbReference type="InParanoid" id="A2EC81"/>
<reference evidence="2" key="2">
    <citation type="journal article" date="2007" name="Science">
        <title>Draft genome sequence of the sexually transmitted pathogen Trichomonas vaginalis.</title>
        <authorList>
            <person name="Carlton J.M."/>
            <person name="Hirt R.P."/>
            <person name="Silva J.C."/>
            <person name="Delcher A.L."/>
            <person name="Schatz M."/>
            <person name="Zhao Q."/>
            <person name="Wortman J.R."/>
            <person name="Bidwell S.L."/>
            <person name="Alsmark U.C.M."/>
            <person name="Besteiro S."/>
            <person name="Sicheritz-Ponten T."/>
            <person name="Noel C.J."/>
            <person name="Dacks J.B."/>
            <person name="Foster P.G."/>
            <person name="Simillion C."/>
            <person name="Van de Peer Y."/>
            <person name="Miranda-Saavedra D."/>
            <person name="Barton G.J."/>
            <person name="Westrop G.D."/>
            <person name="Mueller S."/>
            <person name="Dessi D."/>
            <person name="Fiori P.L."/>
            <person name="Ren Q."/>
            <person name="Paulsen I."/>
            <person name="Zhang H."/>
            <person name="Bastida-Corcuera F.D."/>
            <person name="Simoes-Barbosa A."/>
            <person name="Brown M.T."/>
            <person name="Hayes R.D."/>
            <person name="Mukherjee M."/>
            <person name="Okumura C.Y."/>
            <person name="Schneider R."/>
            <person name="Smith A.J."/>
            <person name="Vanacova S."/>
            <person name="Villalvazo M."/>
            <person name="Haas B.J."/>
            <person name="Pertea M."/>
            <person name="Feldblyum T.V."/>
            <person name="Utterback T.R."/>
            <person name="Shu C.L."/>
            <person name="Osoegawa K."/>
            <person name="de Jong P.J."/>
            <person name="Hrdy I."/>
            <person name="Horvathova L."/>
            <person name="Zubacova Z."/>
            <person name="Dolezal P."/>
            <person name="Malik S.B."/>
            <person name="Logsdon J.M. Jr."/>
            <person name="Henze K."/>
            <person name="Gupta A."/>
            <person name="Wang C.C."/>
            <person name="Dunne R.L."/>
            <person name="Upcroft J.A."/>
            <person name="Upcroft P."/>
            <person name="White O."/>
            <person name="Salzberg S.L."/>
            <person name="Tang P."/>
            <person name="Chiu C.-H."/>
            <person name="Lee Y.-S."/>
            <person name="Embley T.M."/>
            <person name="Coombs G.H."/>
            <person name="Mottram J.C."/>
            <person name="Tachezy J."/>
            <person name="Fraser-Liggett C.M."/>
            <person name="Johnson P.J."/>
        </authorList>
    </citation>
    <scope>NUCLEOTIDE SEQUENCE [LARGE SCALE GENOMIC DNA]</scope>
    <source>
        <strain evidence="2">G3</strain>
    </source>
</reference>
<dbReference type="STRING" id="5722.A2EC81"/>
<dbReference type="RefSeq" id="XP_001321981.1">
    <property type="nucleotide sequence ID" value="XM_001321946.1"/>
</dbReference>
<proteinExistence type="predicted"/>
<dbReference type="VEuPathDB" id="TrichDB:TVAGG3_0205590"/>
<dbReference type="Proteomes" id="UP000001542">
    <property type="component" value="Unassembled WGS sequence"/>
</dbReference>
<dbReference type="PANTHER" id="PTHR21847">
    <property type="entry name" value="EF-HAND CALCIUM-BINDING DOMAIN-CONTAINING PROTEIN 10"/>
    <property type="match status" value="1"/>
</dbReference>
<evidence type="ECO:0000313" key="3">
    <source>
        <dbReference type="Proteomes" id="UP000001542"/>
    </source>
</evidence>
<reference evidence="2" key="1">
    <citation type="submission" date="2006-10" db="EMBL/GenBank/DDBJ databases">
        <authorList>
            <person name="Amadeo P."/>
            <person name="Zhao Q."/>
            <person name="Wortman J."/>
            <person name="Fraser-Liggett C."/>
            <person name="Carlton J."/>
        </authorList>
    </citation>
    <scope>NUCLEOTIDE SEQUENCE</scope>
    <source>
        <strain evidence="2">G3</strain>
    </source>
</reference>
<dbReference type="InterPro" id="IPR039879">
    <property type="entry name" value="EFC10"/>
</dbReference>
<keyword evidence="3" id="KW-1185">Reference proteome</keyword>